<dbReference type="Proteomes" id="UP000195321">
    <property type="component" value="Unassembled WGS sequence"/>
</dbReference>
<evidence type="ECO:0000313" key="2">
    <source>
        <dbReference type="Proteomes" id="UP000195321"/>
    </source>
</evidence>
<sequence length="27" mass="3420">MLRCDLSLCFYYSKRLHLYQYIFICNI</sequence>
<feature type="non-terminal residue" evidence="1">
    <location>
        <position position="27"/>
    </location>
</feature>
<keyword evidence="1" id="KW-0808">Transferase</keyword>
<dbReference type="AlphaFoldDB" id="A0A1Y3M5L3"/>
<dbReference type="EMBL" id="MWPX01000156">
    <property type="protein sequence ID" value="OUM45727.1"/>
    <property type="molecule type" value="Genomic_DNA"/>
</dbReference>
<name>A0A1Y3M5L3_9BACI</name>
<reference evidence="1 2" key="1">
    <citation type="submission" date="2017-02" db="EMBL/GenBank/DDBJ databases">
        <title>Bacillus pseudomycoides isolate FSL K6-0042.</title>
        <authorList>
            <person name="Kovac J."/>
        </authorList>
    </citation>
    <scope>NUCLEOTIDE SEQUENCE [LARGE SCALE GENOMIC DNA]</scope>
    <source>
        <strain evidence="1 2">FSL K6-0042</strain>
    </source>
</reference>
<protein>
    <submittedName>
        <fullName evidence="1">Glucokinase</fullName>
    </submittedName>
</protein>
<proteinExistence type="predicted"/>
<comment type="caution">
    <text evidence="1">The sequence shown here is derived from an EMBL/GenBank/DDBJ whole genome shotgun (WGS) entry which is preliminary data.</text>
</comment>
<accession>A0A1Y3M5L3</accession>
<evidence type="ECO:0000313" key="1">
    <source>
        <dbReference type="EMBL" id="OUM45727.1"/>
    </source>
</evidence>
<keyword evidence="1" id="KW-0418">Kinase</keyword>
<organism evidence="1 2">
    <name type="scientific">Bacillus pseudomycoides</name>
    <dbReference type="NCBI Taxonomy" id="64104"/>
    <lineage>
        <taxon>Bacteria</taxon>
        <taxon>Bacillati</taxon>
        <taxon>Bacillota</taxon>
        <taxon>Bacilli</taxon>
        <taxon>Bacillales</taxon>
        <taxon>Bacillaceae</taxon>
        <taxon>Bacillus</taxon>
        <taxon>Bacillus cereus group</taxon>
    </lineage>
</organism>
<dbReference type="GO" id="GO:0016301">
    <property type="term" value="F:kinase activity"/>
    <property type="evidence" value="ECO:0007669"/>
    <property type="project" value="UniProtKB-KW"/>
</dbReference>
<gene>
    <name evidence="1" type="ORF">BW425_28055</name>
</gene>